<dbReference type="FunFam" id="3.30.40.100:FF:000005">
    <property type="entry name" value="uncharacterized protein LOC106759733 isoform X4"/>
    <property type="match status" value="1"/>
</dbReference>
<dbReference type="PROSITE" id="PS51050">
    <property type="entry name" value="ZF_CW"/>
    <property type="match status" value="1"/>
</dbReference>
<protein>
    <submittedName>
        <fullName evidence="8 9">Uncharacterized protein LOC104609049 isoform X1</fullName>
    </submittedName>
</protein>
<dbReference type="InterPro" id="IPR047171">
    <property type="entry name" value="BAZ1A"/>
</dbReference>
<accession>A0A1U8QB14</accession>
<organism evidence="7 9">
    <name type="scientific">Nelumbo nucifera</name>
    <name type="common">Sacred lotus</name>
    <dbReference type="NCBI Taxonomy" id="4432"/>
    <lineage>
        <taxon>Eukaryota</taxon>
        <taxon>Viridiplantae</taxon>
        <taxon>Streptophyta</taxon>
        <taxon>Embryophyta</taxon>
        <taxon>Tracheophyta</taxon>
        <taxon>Spermatophyta</taxon>
        <taxon>Magnoliopsida</taxon>
        <taxon>Proteales</taxon>
        <taxon>Nelumbonaceae</taxon>
        <taxon>Nelumbo</taxon>
    </lineage>
</organism>
<dbReference type="Gene3D" id="3.30.40.10">
    <property type="entry name" value="Zinc/RING finger domain, C3HC4 (zinc finger)"/>
    <property type="match status" value="1"/>
</dbReference>
<dbReference type="Proteomes" id="UP000189703">
    <property type="component" value="Unplaced"/>
</dbReference>
<dbReference type="eggNOG" id="ENOG502QR8P">
    <property type="taxonomic scope" value="Eukaryota"/>
</dbReference>
<evidence type="ECO:0000256" key="3">
    <source>
        <dbReference type="ARBA" id="ARBA00022833"/>
    </source>
</evidence>
<evidence type="ECO:0000259" key="5">
    <source>
        <dbReference type="PROSITE" id="PS50016"/>
    </source>
</evidence>
<dbReference type="GO" id="GO:0004402">
    <property type="term" value="F:histone acetyltransferase activity"/>
    <property type="evidence" value="ECO:0000318"/>
    <property type="project" value="GO_Central"/>
</dbReference>
<sequence>MLIQSSLPSSIEAAISFVSDHGKQDLLCNWMLGAETWQKCPTCDEHLQDGCKNTITTRENERNGDDSFSIVQSISSHLSTVSNMCASTPNLVYKRRKLQRNSVALLSDKAATNTKGSVGFLSSLSSEGPLQAAKQDQIGSQIKQERTNFRSPDLPTDLCNRDLVSENASNCQQIYQPNLENVPCIQINQNWCLNVVSKSETIVGCSSIPRNLENGPCRQIDCTGGLDVVSKSECIIECSIGEENVRDEAPNTNVCKPGIGYYSVNDSCSSSKSCMELVSASTKTEGDDTGECSSSDNLAIEVLAEDLSEKELCISILRSHGLLEKFWPARACASTEVLGIGTDSNCLRSCKICSRSDNPLKMLLCDHCEEAFHVSCCNPKVKKIPVDEWYCPPCLKKKCKLSSESAPVRSSNVSSGMPEYRNTASKGDLGPISLMLRDTKSYTSGVRIGKAFQAEVPDWTGPVSNNYDSIGEPFEMDATEHVCFHGWNSKKSSTPSSIGNWLQCREVLYDDTGAIVEGHICGKWRRAPLFEVQTDDWDCSCAVLWDPIHSDCAVPQELETDQVLMHLKYIGLLRPRLTAKRKKLNRTKSDSSEQVERT</sequence>
<evidence type="ECO:0000313" key="9">
    <source>
        <dbReference type="RefSeq" id="XP_019055265.1"/>
    </source>
</evidence>
<proteinExistence type="predicted"/>
<dbReference type="OrthoDB" id="787137at2759"/>
<feature type="domain" description="CW-type" evidence="6">
    <location>
        <begin position="495"/>
        <end position="560"/>
    </location>
</feature>
<dbReference type="PANTHER" id="PTHR46510:SF1">
    <property type="entry name" value="BROMODOMAIN ADJACENT TO ZINC FINGER DOMAIN PROTEIN 1A"/>
    <property type="match status" value="1"/>
</dbReference>
<dbReference type="GO" id="GO:0000785">
    <property type="term" value="C:chromatin"/>
    <property type="evidence" value="ECO:0000318"/>
    <property type="project" value="GO_Central"/>
</dbReference>
<keyword evidence="7" id="KW-1185">Reference proteome</keyword>
<dbReference type="InterPro" id="IPR011011">
    <property type="entry name" value="Znf_FYVE_PHD"/>
</dbReference>
<dbReference type="RefSeq" id="XP_019055265.1">
    <property type="nucleotide sequence ID" value="XM_019199720.1"/>
</dbReference>
<dbReference type="SUPFAM" id="SSF57903">
    <property type="entry name" value="FYVE/PHD zinc finger"/>
    <property type="match status" value="1"/>
</dbReference>
<evidence type="ECO:0000313" key="8">
    <source>
        <dbReference type="RefSeq" id="XP_010273546.1"/>
    </source>
</evidence>
<evidence type="ECO:0000256" key="4">
    <source>
        <dbReference type="PROSITE-ProRule" id="PRU00146"/>
    </source>
</evidence>
<evidence type="ECO:0000256" key="2">
    <source>
        <dbReference type="ARBA" id="ARBA00022771"/>
    </source>
</evidence>
<reference evidence="8 9" key="1">
    <citation type="submission" date="2025-04" db="UniProtKB">
        <authorList>
            <consortium name="RefSeq"/>
        </authorList>
    </citation>
    <scope>IDENTIFICATION</scope>
</reference>
<feature type="domain" description="PHD-type" evidence="5">
    <location>
        <begin position="347"/>
        <end position="397"/>
    </location>
</feature>
<dbReference type="InterPro" id="IPR011124">
    <property type="entry name" value="Znf_CW"/>
</dbReference>
<dbReference type="InterPro" id="IPR001965">
    <property type="entry name" value="Znf_PHD"/>
</dbReference>
<dbReference type="InterPro" id="IPR013083">
    <property type="entry name" value="Znf_RING/FYVE/PHD"/>
</dbReference>
<dbReference type="GO" id="GO:0003682">
    <property type="term" value="F:chromatin binding"/>
    <property type="evidence" value="ECO:0000318"/>
    <property type="project" value="GO_Central"/>
</dbReference>
<evidence type="ECO:0000259" key="6">
    <source>
        <dbReference type="PROSITE" id="PS51050"/>
    </source>
</evidence>
<dbReference type="GO" id="GO:0003712">
    <property type="term" value="F:transcription coregulator activity"/>
    <property type="evidence" value="ECO:0000318"/>
    <property type="project" value="GO_Central"/>
</dbReference>
<dbReference type="GO" id="GO:0008270">
    <property type="term" value="F:zinc ion binding"/>
    <property type="evidence" value="ECO:0007669"/>
    <property type="project" value="UniProtKB-KW"/>
</dbReference>
<dbReference type="GeneID" id="104609049"/>
<dbReference type="GO" id="GO:0006357">
    <property type="term" value="P:regulation of transcription by RNA polymerase II"/>
    <property type="evidence" value="ECO:0000318"/>
    <property type="project" value="GO_Central"/>
</dbReference>
<dbReference type="RefSeq" id="XP_010273546.1">
    <property type="nucleotide sequence ID" value="XM_010275244.2"/>
</dbReference>
<dbReference type="PANTHER" id="PTHR46510">
    <property type="entry name" value="BROMODOMAIN ADJACENT TO ZINC FINGER DOMAIN PROTEIN 1A"/>
    <property type="match status" value="1"/>
</dbReference>
<name>A0A1U8QB14_NELNU</name>
<dbReference type="Gene3D" id="3.30.40.100">
    <property type="match status" value="1"/>
</dbReference>
<dbReference type="InterPro" id="IPR019786">
    <property type="entry name" value="Zinc_finger_PHD-type_CS"/>
</dbReference>
<keyword evidence="1" id="KW-0479">Metal-binding</keyword>
<dbReference type="PROSITE" id="PS50016">
    <property type="entry name" value="ZF_PHD_2"/>
    <property type="match status" value="1"/>
</dbReference>
<dbReference type="Pfam" id="PF00628">
    <property type="entry name" value="PHD"/>
    <property type="match status" value="1"/>
</dbReference>
<dbReference type="AlphaFoldDB" id="A0A1U8QB14"/>
<dbReference type="InterPro" id="IPR019787">
    <property type="entry name" value="Znf_PHD-finger"/>
</dbReference>
<dbReference type="OMA" id="CKETSFA"/>
<gene>
    <name evidence="8 9" type="primary">LOC104609049</name>
</gene>
<evidence type="ECO:0000256" key="1">
    <source>
        <dbReference type="ARBA" id="ARBA00022723"/>
    </source>
</evidence>
<keyword evidence="2 4" id="KW-0863">Zinc-finger</keyword>
<dbReference type="GO" id="GO:0005634">
    <property type="term" value="C:nucleus"/>
    <property type="evidence" value="ECO:0000318"/>
    <property type="project" value="GO_Central"/>
</dbReference>
<evidence type="ECO:0000313" key="7">
    <source>
        <dbReference type="Proteomes" id="UP000189703"/>
    </source>
</evidence>
<dbReference type="SMART" id="SM00249">
    <property type="entry name" value="PHD"/>
    <property type="match status" value="1"/>
</dbReference>
<dbReference type="PROSITE" id="PS01359">
    <property type="entry name" value="ZF_PHD_1"/>
    <property type="match status" value="1"/>
</dbReference>
<dbReference type="KEGG" id="nnu:104609049"/>
<keyword evidence="3" id="KW-0862">Zinc</keyword>